<gene>
    <name evidence="1" type="ORF">NDU88_002565</name>
</gene>
<evidence type="ECO:0000313" key="1">
    <source>
        <dbReference type="EMBL" id="KAJ1214955.1"/>
    </source>
</evidence>
<organism evidence="1 2">
    <name type="scientific">Pleurodeles waltl</name>
    <name type="common">Iberian ribbed newt</name>
    <dbReference type="NCBI Taxonomy" id="8319"/>
    <lineage>
        <taxon>Eukaryota</taxon>
        <taxon>Metazoa</taxon>
        <taxon>Chordata</taxon>
        <taxon>Craniata</taxon>
        <taxon>Vertebrata</taxon>
        <taxon>Euteleostomi</taxon>
        <taxon>Amphibia</taxon>
        <taxon>Batrachia</taxon>
        <taxon>Caudata</taxon>
        <taxon>Salamandroidea</taxon>
        <taxon>Salamandridae</taxon>
        <taxon>Pleurodelinae</taxon>
        <taxon>Pleurodeles</taxon>
    </lineage>
</organism>
<keyword evidence="2" id="KW-1185">Reference proteome</keyword>
<evidence type="ECO:0000313" key="2">
    <source>
        <dbReference type="Proteomes" id="UP001066276"/>
    </source>
</evidence>
<accession>A0AAV7WLU1</accession>
<sequence>MLRANSRGCDDITGPLQWRWFITDVGLMTLRCQRSRAGSAAAACEAYRVVGYLRGPQPRGRRCHSSGVVD</sequence>
<dbReference type="Proteomes" id="UP001066276">
    <property type="component" value="Chromosome 1_1"/>
</dbReference>
<dbReference type="EMBL" id="JANPWB010000001">
    <property type="protein sequence ID" value="KAJ1214955.1"/>
    <property type="molecule type" value="Genomic_DNA"/>
</dbReference>
<comment type="caution">
    <text evidence="1">The sequence shown here is derived from an EMBL/GenBank/DDBJ whole genome shotgun (WGS) entry which is preliminary data.</text>
</comment>
<protein>
    <submittedName>
        <fullName evidence="1">Uncharacterized protein</fullName>
    </submittedName>
</protein>
<proteinExistence type="predicted"/>
<name>A0AAV7WLU1_PLEWA</name>
<reference evidence="1" key="1">
    <citation type="journal article" date="2022" name="bioRxiv">
        <title>Sequencing and chromosome-scale assembly of the giantPleurodeles waltlgenome.</title>
        <authorList>
            <person name="Brown T."/>
            <person name="Elewa A."/>
            <person name="Iarovenko S."/>
            <person name="Subramanian E."/>
            <person name="Araus A.J."/>
            <person name="Petzold A."/>
            <person name="Susuki M."/>
            <person name="Suzuki K.-i.T."/>
            <person name="Hayashi T."/>
            <person name="Toyoda A."/>
            <person name="Oliveira C."/>
            <person name="Osipova E."/>
            <person name="Leigh N.D."/>
            <person name="Simon A."/>
            <person name="Yun M.H."/>
        </authorList>
    </citation>
    <scope>NUCLEOTIDE SEQUENCE</scope>
    <source>
        <strain evidence="1">20211129_DDA</strain>
        <tissue evidence="1">Liver</tissue>
    </source>
</reference>
<dbReference type="AlphaFoldDB" id="A0AAV7WLU1"/>